<gene>
    <name evidence="9" type="ORF">FOA19_11265</name>
</gene>
<dbReference type="AlphaFoldDB" id="A0A5B6TF07"/>
<organism evidence="9 10">
    <name type="scientific">Rufibacter hautae</name>
    <dbReference type="NCBI Taxonomy" id="2595005"/>
    <lineage>
        <taxon>Bacteria</taxon>
        <taxon>Pseudomonadati</taxon>
        <taxon>Bacteroidota</taxon>
        <taxon>Cytophagia</taxon>
        <taxon>Cytophagales</taxon>
        <taxon>Hymenobacteraceae</taxon>
        <taxon>Rufibacter</taxon>
    </lineage>
</organism>
<protein>
    <submittedName>
        <fullName evidence="9">Glycoside hydrolase family 32 protein</fullName>
    </submittedName>
</protein>
<dbReference type="PANTHER" id="PTHR42800">
    <property type="entry name" value="EXOINULINASE INUD (AFU_ORTHOLOGUE AFUA_5G00480)"/>
    <property type="match status" value="1"/>
</dbReference>
<dbReference type="SMART" id="SM00640">
    <property type="entry name" value="Glyco_32"/>
    <property type="match status" value="1"/>
</dbReference>
<dbReference type="PROSITE" id="PS00609">
    <property type="entry name" value="GLYCOSYL_HYDROL_F32"/>
    <property type="match status" value="1"/>
</dbReference>
<evidence type="ECO:0000256" key="2">
    <source>
        <dbReference type="ARBA" id="ARBA00022801"/>
    </source>
</evidence>
<dbReference type="GO" id="GO:0004575">
    <property type="term" value="F:sucrose alpha-glucosidase activity"/>
    <property type="evidence" value="ECO:0007669"/>
    <property type="project" value="TreeGrafter"/>
</dbReference>
<name>A0A5B6TF07_9BACT</name>
<dbReference type="PANTHER" id="PTHR42800:SF1">
    <property type="entry name" value="EXOINULINASE INUD (AFU_ORTHOLOGUE AFUA_5G00480)"/>
    <property type="match status" value="1"/>
</dbReference>
<dbReference type="InterPro" id="IPR018053">
    <property type="entry name" value="Glyco_hydro_32_AS"/>
</dbReference>
<evidence type="ECO:0000313" key="10">
    <source>
        <dbReference type="Proteomes" id="UP000324133"/>
    </source>
</evidence>
<dbReference type="Pfam" id="PF00251">
    <property type="entry name" value="Glyco_hydro_32N"/>
    <property type="match status" value="1"/>
</dbReference>
<evidence type="ECO:0000259" key="7">
    <source>
        <dbReference type="Pfam" id="PF00251"/>
    </source>
</evidence>
<dbReference type="CDD" id="cd18622">
    <property type="entry name" value="GH32_Inu-like"/>
    <property type="match status" value="1"/>
</dbReference>
<dbReference type="InterPro" id="IPR013320">
    <property type="entry name" value="ConA-like_dom_sf"/>
</dbReference>
<dbReference type="InterPro" id="IPR013189">
    <property type="entry name" value="Glyco_hydro_32_C"/>
</dbReference>
<reference evidence="9 10" key="1">
    <citation type="submission" date="2019-07" db="EMBL/GenBank/DDBJ databases">
        <title>Rufibacter sp. nov., isolated from lake sediment.</title>
        <authorList>
            <person name="Qu J.-H."/>
        </authorList>
    </citation>
    <scope>NUCLEOTIDE SEQUENCE [LARGE SCALE GENOMIC DNA]</scope>
    <source>
        <strain evidence="9 10">NBS58-1</strain>
    </source>
</reference>
<dbReference type="Proteomes" id="UP000324133">
    <property type="component" value="Unassembled WGS sequence"/>
</dbReference>
<comment type="similarity">
    <text evidence="1 5">Belongs to the glycosyl hydrolase 32 family.</text>
</comment>
<evidence type="ECO:0000256" key="1">
    <source>
        <dbReference type="ARBA" id="ARBA00009902"/>
    </source>
</evidence>
<comment type="caution">
    <text evidence="9">The sequence shown here is derived from an EMBL/GenBank/DDBJ whole genome shotgun (WGS) entry which is preliminary data.</text>
</comment>
<evidence type="ECO:0000256" key="6">
    <source>
        <dbReference type="SAM" id="SignalP"/>
    </source>
</evidence>
<dbReference type="GO" id="GO:0005987">
    <property type="term" value="P:sucrose catabolic process"/>
    <property type="evidence" value="ECO:0007669"/>
    <property type="project" value="TreeGrafter"/>
</dbReference>
<dbReference type="RefSeq" id="WP_149090923.1">
    <property type="nucleotide sequence ID" value="NZ_VKKY01000002.1"/>
</dbReference>
<dbReference type="FunFam" id="2.115.10.20:FF:000003">
    <property type="entry name" value="Levanbiose-producing levanase"/>
    <property type="match status" value="1"/>
</dbReference>
<feature type="domain" description="Glycosyl hydrolase family 32 N-terminal" evidence="7">
    <location>
        <begin position="49"/>
        <end position="361"/>
    </location>
</feature>
<keyword evidence="6" id="KW-0732">Signal</keyword>
<keyword evidence="3" id="KW-0119">Carbohydrate metabolism</keyword>
<feature type="domain" description="Glycosyl hydrolase family 32 C-terminal" evidence="8">
    <location>
        <begin position="367"/>
        <end position="518"/>
    </location>
</feature>
<dbReference type="InterPro" id="IPR023296">
    <property type="entry name" value="Glyco_hydro_beta-prop_sf"/>
</dbReference>
<evidence type="ECO:0000256" key="5">
    <source>
        <dbReference type="RuleBase" id="RU362110"/>
    </source>
</evidence>
<accession>A0A5B6TF07</accession>
<dbReference type="PROSITE" id="PS51257">
    <property type="entry name" value="PROKAR_LIPOPROTEIN"/>
    <property type="match status" value="1"/>
</dbReference>
<evidence type="ECO:0000259" key="8">
    <source>
        <dbReference type="Pfam" id="PF08244"/>
    </source>
</evidence>
<dbReference type="Gene3D" id="2.115.10.20">
    <property type="entry name" value="Glycosyl hydrolase domain, family 43"/>
    <property type="match status" value="1"/>
</dbReference>
<evidence type="ECO:0000256" key="4">
    <source>
        <dbReference type="ARBA" id="ARBA00023295"/>
    </source>
</evidence>
<proteinExistence type="inferred from homology"/>
<keyword evidence="10" id="KW-1185">Reference proteome</keyword>
<dbReference type="Gene3D" id="2.60.120.560">
    <property type="entry name" value="Exo-inulinase, domain 1"/>
    <property type="match status" value="1"/>
</dbReference>
<dbReference type="SUPFAM" id="SSF49899">
    <property type="entry name" value="Concanavalin A-like lectins/glucanases"/>
    <property type="match status" value="1"/>
</dbReference>
<dbReference type="SUPFAM" id="SSF75005">
    <property type="entry name" value="Arabinanase/levansucrase/invertase"/>
    <property type="match status" value="1"/>
</dbReference>
<keyword evidence="2 5" id="KW-0378">Hydrolase</keyword>
<dbReference type="EMBL" id="VKKY01000002">
    <property type="protein sequence ID" value="KAA3437860.1"/>
    <property type="molecule type" value="Genomic_DNA"/>
</dbReference>
<keyword evidence="4 5" id="KW-0326">Glycosidase</keyword>
<feature type="signal peptide" evidence="6">
    <location>
        <begin position="1"/>
        <end position="24"/>
    </location>
</feature>
<evidence type="ECO:0000313" key="9">
    <source>
        <dbReference type="EMBL" id="KAA3437860.1"/>
    </source>
</evidence>
<sequence length="538" mass="60286">MNRKPAFYLLSALLLAGGASCNLGKEAETRTTQAQVNKVTTEQHRPQFHFTPPSKWMNDPNGMVYHKGEYHLFYQHHPGSTTWGPMHWGHAVSKDMVNWEHLPIALYPDELGTIFSGSAVVDVNNTSGLGTKENPAMVAIYTYHSEKLEKAGRNDFQTQGMAYSLDNGRTWKKYEQNPVVKNPGIRDFRDPKVSWNEKAGQWVMTLAVLDHIEFYGSKNLKDWTKLSEFGKTAAAHGGVWECPDLFPLTVNGQLKYVLLVSLNPGGPNKGSATQYFIGDFDGKTFKSDNPLETTFWLDYGTDNYAGVTWDNVPKSDGRRLFLGWMSNWLYANEVPTASWRSATTVPRELTLRQTSEGVRLFSAPVKELQKLRAGTTFVKAQEVSGTLDLSNRYNLNSPLLELDLNLDVAQAQNVVLRFSNNKGEHLEVGYNPAQKELFIDRTKAGKTDFKDTFPGRHTAPLTLENGKLRLHLLLDVASIEVFANEGKTVMTDIFFPNEDFTKVELVSTGTTRLLDSKVYKLKPASGSETASTKVSDIR</sequence>
<dbReference type="GO" id="GO:0005737">
    <property type="term" value="C:cytoplasm"/>
    <property type="evidence" value="ECO:0007669"/>
    <property type="project" value="TreeGrafter"/>
</dbReference>
<dbReference type="InterPro" id="IPR001362">
    <property type="entry name" value="Glyco_hydro_32"/>
</dbReference>
<feature type="chain" id="PRO_5022863975" evidence="6">
    <location>
        <begin position="25"/>
        <end position="538"/>
    </location>
</feature>
<dbReference type="OrthoDB" id="9759709at2"/>
<evidence type="ECO:0000256" key="3">
    <source>
        <dbReference type="ARBA" id="ARBA00023277"/>
    </source>
</evidence>
<dbReference type="InterPro" id="IPR013148">
    <property type="entry name" value="Glyco_hydro_32_N"/>
</dbReference>
<dbReference type="Pfam" id="PF08244">
    <property type="entry name" value="Glyco_hydro_32C"/>
    <property type="match status" value="1"/>
</dbReference>